<dbReference type="EMBL" id="CP000360">
    <property type="protein sequence ID" value="ABF40422.1"/>
    <property type="molecule type" value="Genomic_DNA"/>
</dbReference>
<dbReference type="EnsemblBacteria" id="ABF40422">
    <property type="protein sequence ID" value="ABF40422"/>
    <property type="gene ID" value="Acid345_1420"/>
</dbReference>
<dbReference type="InterPro" id="IPR008915">
    <property type="entry name" value="Peptidase_M50"/>
</dbReference>
<dbReference type="InterPro" id="IPR041489">
    <property type="entry name" value="PDZ_6"/>
</dbReference>
<dbReference type="InterPro" id="IPR036034">
    <property type="entry name" value="PDZ_sf"/>
</dbReference>
<dbReference type="InterPro" id="IPR001478">
    <property type="entry name" value="PDZ"/>
</dbReference>
<dbReference type="eggNOG" id="COG0750">
    <property type="taxonomic scope" value="Bacteria"/>
</dbReference>
<dbReference type="Gene3D" id="2.30.42.10">
    <property type="match status" value="2"/>
</dbReference>
<dbReference type="KEGG" id="aba:Acid345_1420"/>
<evidence type="ECO:0000256" key="7">
    <source>
        <dbReference type="ARBA" id="ARBA00022833"/>
    </source>
</evidence>
<feature type="transmembrane region" description="Helical" evidence="11">
    <location>
        <begin position="6"/>
        <end position="24"/>
    </location>
</feature>
<evidence type="ECO:0000256" key="4">
    <source>
        <dbReference type="ARBA" id="ARBA00022670"/>
    </source>
</evidence>
<dbReference type="InterPro" id="IPR004387">
    <property type="entry name" value="Pept_M50_Zn"/>
</dbReference>
<evidence type="ECO:0000256" key="10">
    <source>
        <dbReference type="ARBA" id="ARBA00023136"/>
    </source>
</evidence>
<reference evidence="13 14" key="1">
    <citation type="journal article" date="2009" name="Appl. Environ. Microbiol.">
        <title>Three genomes from the phylum Acidobacteria provide insight into the lifestyles of these microorganisms in soils.</title>
        <authorList>
            <person name="Ward N.L."/>
            <person name="Challacombe J.F."/>
            <person name="Janssen P.H."/>
            <person name="Henrissat B."/>
            <person name="Coutinho P.M."/>
            <person name="Wu M."/>
            <person name="Xie G."/>
            <person name="Haft D.H."/>
            <person name="Sait M."/>
            <person name="Badger J."/>
            <person name="Barabote R.D."/>
            <person name="Bradley B."/>
            <person name="Brettin T.S."/>
            <person name="Brinkac L.M."/>
            <person name="Bruce D."/>
            <person name="Creasy T."/>
            <person name="Daugherty S.C."/>
            <person name="Davidsen T.M."/>
            <person name="DeBoy R.T."/>
            <person name="Detter J.C."/>
            <person name="Dodson R.J."/>
            <person name="Durkin A.S."/>
            <person name="Ganapathy A."/>
            <person name="Gwinn-Giglio M."/>
            <person name="Han C.S."/>
            <person name="Khouri H."/>
            <person name="Kiss H."/>
            <person name="Kothari S.P."/>
            <person name="Madupu R."/>
            <person name="Nelson K.E."/>
            <person name="Nelson W.C."/>
            <person name="Paulsen I."/>
            <person name="Penn K."/>
            <person name="Ren Q."/>
            <person name="Rosovitz M.J."/>
            <person name="Selengut J.D."/>
            <person name="Shrivastava S."/>
            <person name="Sullivan S.A."/>
            <person name="Tapia R."/>
            <person name="Thompson L.S."/>
            <person name="Watkins K.L."/>
            <person name="Yang Q."/>
            <person name="Yu C."/>
            <person name="Zafar N."/>
            <person name="Zhou L."/>
            <person name="Kuske C.R."/>
        </authorList>
    </citation>
    <scope>NUCLEOTIDE SEQUENCE [LARGE SCALE GENOMIC DNA]</scope>
    <source>
        <strain evidence="13 14">Ellin345</strain>
    </source>
</reference>
<feature type="transmembrane region" description="Helical" evidence="11">
    <location>
        <begin position="377"/>
        <end position="402"/>
    </location>
</feature>
<dbReference type="PANTHER" id="PTHR42837">
    <property type="entry name" value="REGULATOR OF SIGMA-E PROTEASE RSEP"/>
    <property type="match status" value="1"/>
</dbReference>
<dbReference type="NCBIfam" id="TIGR00054">
    <property type="entry name" value="RIP metalloprotease RseP"/>
    <property type="match status" value="1"/>
</dbReference>
<protein>
    <recommendedName>
        <fullName evidence="11">Zinc metalloprotease</fullName>
        <ecNumber evidence="11">3.4.24.-</ecNumber>
    </recommendedName>
</protein>
<keyword evidence="8 11" id="KW-1133">Transmembrane helix</keyword>
<feature type="transmembrane region" description="Helical" evidence="11">
    <location>
        <begin position="414"/>
        <end position="431"/>
    </location>
</feature>
<evidence type="ECO:0000256" key="3">
    <source>
        <dbReference type="ARBA" id="ARBA00007931"/>
    </source>
</evidence>
<evidence type="ECO:0000256" key="6">
    <source>
        <dbReference type="ARBA" id="ARBA00022801"/>
    </source>
</evidence>
<sequence length="446" mass="48729">MEGFLIAIVSIVFVLGVLVLVHEFGHFAAAKLFGVRVETFSIGFGKRLVGFRRGETDYRISALPLGGYVKMTGETPLDSRTGAPEEFMSHPRWQRIIIALAGPFMNIALAIGLLTVVYMVHDEEPAFWGEKATVGFVAPGSTADKVGVKAGDTIVKIANVDNPTWEDVYLQTSTSPGAAVRLDLLRDRQVIATSVVPEKGSEEQGSNPGWTPYNPNTVASLEAEMPAAKAGIKVGDSITAIDGAPIYSTESMIAMLQQTKEKPVELTVQRDGKEFKVTVTPQLTNDKGESRYRIGMVSEPKYISLHLPFKAALSKSLDENRKFSFLVVDLVKKLARGAVSIKTMSSPIGMAKASGEAARQPGWSPLMRMMALFSLQLGIFNLFPIPILDGGMILMLLIEGLMRRDISMRIKERAYQVAFVFLMLFAAVVIFNDIVKTVPGLHQHLP</sequence>
<keyword evidence="11" id="KW-0479">Metal-binding</keyword>
<evidence type="ECO:0000256" key="8">
    <source>
        <dbReference type="ARBA" id="ARBA00022989"/>
    </source>
</evidence>
<dbReference type="GO" id="GO:0006508">
    <property type="term" value="P:proteolysis"/>
    <property type="evidence" value="ECO:0007669"/>
    <property type="project" value="UniProtKB-KW"/>
</dbReference>
<dbReference type="Proteomes" id="UP000002432">
    <property type="component" value="Chromosome"/>
</dbReference>
<dbReference type="Pfam" id="PF17820">
    <property type="entry name" value="PDZ_6"/>
    <property type="match status" value="1"/>
</dbReference>
<organism evidence="13 14">
    <name type="scientific">Koribacter versatilis (strain Ellin345)</name>
    <dbReference type="NCBI Taxonomy" id="204669"/>
    <lineage>
        <taxon>Bacteria</taxon>
        <taxon>Pseudomonadati</taxon>
        <taxon>Acidobacteriota</taxon>
        <taxon>Terriglobia</taxon>
        <taxon>Terriglobales</taxon>
        <taxon>Candidatus Korobacteraceae</taxon>
        <taxon>Candidatus Korobacter</taxon>
    </lineage>
</organism>
<accession>Q1IRS8</accession>
<comment type="similarity">
    <text evidence="3 11">Belongs to the peptidase M50B family.</text>
</comment>
<proteinExistence type="inferred from homology"/>
<feature type="transmembrane region" description="Helical" evidence="11">
    <location>
        <begin position="96"/>
        <end position="120"/>
    </location>
</feature>
<dbReference type="GO" id="GO:0004222">
    <property type="term" value="F:metalloendopeptidase activity"/>
    <property type="evidence" value="ECO:0007669"/>
    <property type="project" value="InterPro"/>
</dbReference>
<keyword evidence="5 11" id="KW-0812">Transmembrane</keyword>
<dbReference type="GO" id="GO:0016020">
    <property type="term" value="C:membrane"/>
    <property type="evidence" value="ECO:0007669"/>
    <property type="project" value="UniProtKB-SubCell"/>
</dbReference>
<name>Q1IRS8_KORVE</name>
<evidence type="ECO:0000256" key="9">
    <source>
        <dbReference type="ARBA" id="ARBA00023049"/>
    </source>
</evidence>
<feature type="domain" description="PDZ" evidence="12">
    <location>
        <begin position="110"/>
        <end position="188"/>
    </location>
</feature>
<dbReference type="GO" id="GO:0046872">
    <property type="term" value="F:metal ion binding"/>
    <property type="evidence" value="ECO:0007669"/>
    <property type="project" value="UniProtKB-KW"/>
</dbReference>
<dbReference type="CDD" id="cd06163">
    <property type="entry name" value="S2P-M50_PDZ_RseP-like"/>
    <property type="match status" value="1"/>
</dbReference>
<dbReference type="HOGENOM" id="CLU_025778_0_0_0"/>
<keyword evidence="10 11" id="KW-0472">Membrane</keyword>
<dbReference type="STRING" id="204669.Acid345_1420"/>
<dbReference type="RefSeq" id="WP_011522224.1">
    <property type="nucleotide sequence ID" value="NC_008009.1"/>
</dbReference>
<evidence type="ECO:0000256" key="11">
    <source>
        <dbReference type="RuleBase" id="RU362031"/>
    </source>
</evidence>
<evidence type="ECO:0000313" key="14">
    <source>
        <dbReference type="Proteomes" id="UP000002432"/>
    </source>
</evidence>
<comment type="cofactor">
    <cofactor evidence="1 11">
        <name>Zn(2+)</name>
        <dbReference type="ChEBI" id="CHEBI:29105"/>
    </cofactor>
</comment>
<dbReference type="SMART" id="SM00228">
    <property type="entry name" value="PDZ"/>
    <property type="match status" value="2"/>
</dbReference>
<evidence type="ECO:0000259" key="12">
    <source>
        <dbReference type="SMART" id="SM00228"/>
    </source>
</evidence>
<keyword evidence="14" id="KW-1185">Reference proteome</keyword>
<dbReference type="EC" id="3.4.24.-" evidence="11"/>
<feature type="domain" description="PDZ" evidence="12">
    <location>
        <begin position="189"/>
        <end position="272"/>
    </location>
</feature>
<dbReference type="Pfam" id="PF02163">
    <property type="entry name" value="Peptidase_M50"/>
    <property type="match status" value="1"/>
</dbReference>
<comment type="subcellular location">
    <subcellularLocation>
        <location evidence="2">Membrane</location>
        <topology evidence="2">Multi-pass membrane protein</topology>
    </subcellularLocation>
</comment>
<keyword evidence="7 11" id="KW-0862">Zinc</keyword>
<keyword evidence="4" id="KW-0645">Protease</keyword>
<dbReference type="SUPFAM" id="SSF50156">
    <property type="entry name" value="PDZ domain-like"/>
    <property type="match status" value="2"/>
</dbReference>
<dbReference type="PANTHER" id="PTHR42837:SF2">
    <property type="entry name" value="MEMBRANE METALLOPROTEASE ARASP2, CHLOROPLASTIC-RELATED"/>
    <property type="match status" value="1"/>
</dbReference>
<keyword evidence="9 11" id="KW-0482">Metalloprotease</keyword>
<evidence type="ECO:0000313" key="13">
    <source>
        <dbReference type="EMBL" id="ABF40422.1"/>
    </source>
</evidence>
<gene>
    <name evidence="13" type="ordered locus">Acid345_1420</name>
</gene>
<evidence type="ECO:0000256" key="5">
    <source>
        <dbReference type="ARBA" id="ARBA00022692"/>
    </source>
</evidence>
<keyword evidence="6 11" id="KW-0378">Hydrolase</keyword>
<evidence type="ECO:0000256" key="1">
    <source>
        <dbReference type="ARBA" id="ARBA00001947"/>
    </source>
</evidence>
<dbReference type="CDD" id="cd23081">
    <property type="entry name" value="cpPDZ_EcRseP-like"/>
    <property type="match status" value="1"/>
</dbReference>
<evidence type="ECO:0000256" key="2">
    <source>
        <dbReference type="ARBA" id="ARBA00004141"/>
    </source>
</evidence>
<dbReference type="AlphaFoldDB" id="Q1IRS8"/>
<dbReference type="OrthoDB" id="9782003at2"/>